<dbReference type="Pfam" id="PF00106">
    <property type="entry name" value="adh_short"/>
    <property type="match status" value="1"/>
</dbReference>
<dbReference type="AlphaFoldDB" id="A0A839RHU6"/>
<evidence type="ECO:0000256" key="3">
    <source>
        <dbReference type="RuleBase" id="RU000363"/>
    </source>
</evidence>
<dbReference type="EMBL" id="JACHWS010000001">
    <property type="protein sequence ID" value="MBB3036195.1"/>
    <property type="molecule type" value="Genomic_DNA"/>
</dbReference>
<evidence type="ECO:0000256" key="2">
    <source>
        <dbReference type="ARBA" id="ARBA00023002"/>
    </source>
</evidence>
<comment type="caution">
    <text evidence="4">The sequence shown here is derived from an EMBL/GenBank/DDBJ whole genome shotgun (WGS) entry which is preliminary data.</text>
</comment>
<dbReference type="OrthoDB" id="5173603at2"/>
<evidence type="ECO:0000313" key="5">
    <source>
        <dbReference type="Proteomes" id="UP000567922"/>
    </source>
</evidence>
<proteinExistence type="inferred from homology"/>
<dbReference type="Proteomes" id="UP000567922">
    <property type="component" value="Unassembled WGS sequence"/>
</dbReference>
<dbReference type="PRINTS" id="PR00081">
    <property type="entry name" value="GDHRDH"/>
</dbReference>
<evidence type="ECO:0000256" key="1">
    <source>
        <dbReference type="ARBA" id="ARBA00006484"/>
    </source>
</evidence>
<comment type="similarity">
    <text evidence="1 3">Belongs to the short-chain dehydrogenases/reductases (SDR) family.</text>
</comment>
<dbReference type="PROSITE" id="PS00061">
    <property type="entry name" value="ADH_SHORT"/>
    <property type="match status" value="1"/>
</dbReference>
<name>A0A839RHU6_9ACTN</name>
<protein>
    <submittedName>
        <fullName evidence="4">Short-subunit dehydrogenase</fullName>
    </submittedName>
</protein>
<keyword evidence="5" id="KW-1185">Reference proteome</keyword>
<organism evidence="4 5">
    <name type="scientific">Hoyosella altamirensis</name>
    <dbReference type="NCBI Taxonomy" id="616997"/>
    <lineage>
        <taxon>Bacteria</taxon>
        <taxon>Bacillati</taxon>
        <taxon>Actinomycetota</taxon>
        <taxon>Actinomycetes</taxon>
        <taxon>Mycobacteriales</taxon>
        <taxon>Hoyosellaceae</taxon>
        <taxon>Hoyosella</taxon>
    </lineage>
</organism>
<dbReference type="InterPro" id="IPR002347">
    <property type="entry name" value="SDR_fam"/>
</dbReference>
<dbReference type="PANTHER" id="PTHR24322">
    <property type="entry name" value="PKSB"/>
    <property type="match status" value="1"/>
</dbReference>
<dbReference type="PANTHER" id="PTHR24322:SF736">
    <property type="entry name" value="RETINOL DEHYDROGENASE 10"/>
    <property type="match status" value="1"/>
</dbReference>
<dbReference type="Gene3D" id="3.40.50.720">
    <property type="entry name" value="NAD(P)-binding Rossmann-like Domain"/>
    <property type="match status" value="1"/>
</dbReference>
<dbReference type="InterPro" id="IPR036291">
    <property type="entry name" value="NAD(P)-bd_dom_sf"/>
</dbReference>
<dbReference type="PRINTS" id="PR00080">
    <property type="entry name" value="SDRFAMILY"/>
</dbReference>
<dbReference type="InterPro" id="IPR020904">
    <property type="entry name" value="Sc_DH/Rdtase_CS"/>
</dbReference>
<evidence type="ECO:0000313" key="4">
    <source>
        <dbReference type="EMBL" id="MBB3036195.1"/>
    </source>
</evidence>
<dbReference type="RefSeq" id="WP_064440127.1">
    <property type="nucleotide sequence ID" value="NZ_BDDI01000007.1"/>
</dbReference>
<accession>A0A839RHU6</accession>
<reference evidence="4 5" key="1">
    <citation type="submission" date="2020-08" db="EMBL/GenBank/DDBJ databases">
        <title>Sequencing the genomes of 1000 actinobacteria strains.</title>
        <authorList>
            <person name="Klenk H.-P."/>
        </authorList>
    </citation>
    <scope>NUCLEOTIDE SEQUENCE [LARGE SCALE GENOMIC DNA]</scope>
    <source>
        <strain evidence="4 5">DSM 45258</strain>
    </source>
</reference>
<gene>
    <name evidence="4" type="ORF">FHU29_000629</name>
</gene>
<dbReference type="SUPFAM" id="SSF51735">
    <property type="entry name" value="NAD(P)-binding Rossmann-fold domains"/>
    <property type="match status" value="1"/>
</dbReference>
<keyword evidence="2" id="KW-0560">Oxidoreductase</keyword>
<dbReference type="GO" id="GO:0016616">
    <property type="term" value="F:oxidoreductase activity, acting on the CH-OH group of donors, NAD or NADP as acceptor"/>
    <property type="evidence" value="ECO:0007669"/>
    <property type="project" value="TreeGrafter"/>
</dbReference>
<sequence length="280" mass="30481">MGFSVKGKTVLVTGAAMGMGRLFAEKAVKDGADYVIVWDINAAELEKTAAALEEAGGKVHAQVVDVADLDQIEKAAQEVNEQYGAPHVLINNAGVVRGKHFWDHDNIRDTKFTIDINVLAPMYITRAFINGMLEREDESRIINLASAAGTVANPKMSVYAGSKWAALGWSDSVRLELEQEGHKHVKVTTVCPSYIDTGMFEGAKGPLLAPILKPQEVVDKSWEGMKNGTPLIFLPKTVLLSKGLKGVLPTKAWDFLAGRVLGVYHSMEEFKGRESKESAE</sequence>